<evidence type="ECO:0000256" key="5">
    <source>
        <dbReference type="ARBA" id="ARBA00022970"/>
    </source>
</evidence>
<dbReference type="GO" id="GO:0015807">
    <property type="term" value="P:L-amino acid transport"/>
    <property type="evidence" value="ECO:0007669"/>
    <property type="project" value="TreeGrafter"/>
</dbReference>
<dbReference type="InterPro" id="IPR003439">
    <property type="entry name" value="ABC_transporter-like_ATP-bd"/>
</dbReference>
<dbReference type="GO" id="GO:0005524">
    <property type="term" value="F:ATP binding"/>
    <property type="evidence" value="ECO:0007669"/>
    <property type="project" value="UniProtKB-KW"/>
</dbReference>
<evidence type="ECO:0000256" key="3">
    <source>
        <dbReference type="ARBA" id="ARBA00022741"/>
    </source>
</evidence>
<evidence type="ECO:0000256" key="4">
    <source>
        <dbReference type="ARBA" id="ARBA00022840"/>
    </source>
</evidence>
<name>A0AA35XM33_GEOBA</name>
<comment type="caution">
    <text evidence="7">The sequence shown here is derived from an EMBL/GenBank/DDBJ whole genome shotgun (WGS) entry which is preliminary data.</text>
</comment>
<dbReference type="InterPro" id="IPR032823">
    <property type="entry name" value="BCA_ABC_TP_C"/>
</dbReference>
<keyword evidence="3" id="KW-0547">Nucleotide-binding</keyword>
<keyword evidence="2" id="KW-0813">Transport</keyword>
<dbReference type="EMBL" id="CASHTH010004497">
    <property type="protein sequence ID" value="CAI8058211.1"/>
    <property type="molecule type" value="Genomic_DNA"/>
</dbReference>
<dbReference type="PANTHER" id="PTHR43820">
    <property type="entry name" value="HIGH-AFFINITY BRANCHED-CHAIN AMINO ACID TRANSPORT ATP-BINDING PROTEIN LIVF"/>
    <property type="match status" value="1"/>
</dbReference>
<dbReference type="CDD" id="cd03219">
    <property type="entry name" value="ABC_Mj1267_LivG_branched"/>
    <property type="match status" value="1"/>
</dbReference>
<dbReference type="PROSITE" id="PS00211">
    <property type="entry name" value="ABC_TRANSPORTER_1"/>
    <property type="match status" value="2"/>
</dbReference>
<dbReference type="SUPFAM" id="SSF52540">
    <property type="entry name" value="P-loop containing nucleoside triphosphate hydrolases"/>
    <property type="match status" value="2"/>
</dbReference>
<keyword evidence="4 7" id="KW-0067">ATP-binding</keyword>
<dbReference type="AlphaFoldDB" id="A0AA35XM33"/>
<dbReference type="InterPro" id="IPR052156">
    <property type="entry name" value="BCAA_Transport_ATP-bd_LivF"/>
</dbReference>
<dbReference type="InterPro" id="IPR027417">
    <property type="entry name" value="P-loop_NTPase"/>
</dbReference>
<dbReference type="Pfam" id="PF00005">
    <property type="entry name" value="ABC_tran"/>
    <property type="match status" value="2"/>
</dbReference>
<dbReference type="InterPro" id="IPR003593">
    <property type="entry name" value="AAA+_ATPase"/>
</dbReference>
<feature type="domain" description="ABC transporter" evidence="6">
    <location>
        <begin position="260"/>
        <end position="424"/>
    </location>
</feature>
<sequence>ILEVRDLVKDFGGVRAVDHCSLDVRPGTITGLIGPNGAGKTTLFNLISGFHKPTSGTITFLGQRIDGMEAHQTFSTGLVRTFQIPREFKQMTVLENLMLVPANQSGERVWASWFTPWRIAPQEREIERQALETLEFLNLLHLRDEYAANLSGGQKKLLELGRTLMAKPKMILLDEPSAGVSPALTELLMEDIRRAQEETGTTILIIEHNMHLVMSLCNPVIVMSEGRKLAEGTPQEVQRNDEVLSAYLGFAVERSRMSILTVDNIVAGYGETEILHGVSMRIEPGEAVTIFGPNGCGKSTLMKTIFGLLTPKQGSVMFEDADITGMPTDRLIHMGMSYVPQTGNIFPSLTIEENLEMGAFVDDSDVRSRISEMYAMFPDLQRGRRQRAGSLSGGQRQMLAFGRALMLRPKLLLWTSLPRACRPS</sequence>
<proteinExistence type="inferred from homology"/>
<dbReference type="GO" id="GO:0016887">
    <property type="term" value="F:ATP hydrolysis activity"/>
    <property type="evidence" value="ECO:0007669"/>
    <property type="project" value="InterPro"/>
</dbReference>
<protein>
    <submittedName>
        <fullName evidence="7">High-affinity branched-chain amino acid transport ATP-binding protein BraF</fullName>
    </submittedName>
</protein>
<dbReference type="PANTHER" id="PTHR43820:SF4">
    <property type="entry name" value="HIGH-AFFINITY BRANCHED-CHAIN AMINO ACID TRANSPORT ATP-BINDING PROTEIN LIVF"/>
    <property type="match status" value="1"/>
</dbReference>
<dbReference type="Proteomes" id="UP001174909">
    <property type="component" value="Unassembled WGS sequence"/>
</dbReference>
<dbReference type="GO" id="GO:0015658">
    <property type="term" value="F:branched-chain amino acid transmembrane transporter activity"/>
    <property type="evidence" value="ECO:0007669"/>
    <property type="project" value="TreeGrafter"/>
</dbReference>
<dbReference type="InterPro" id="IPR017871">
    <property type="entry name" value="ABC_transporter-like_CS"/>
</dbReference>
<evidence type="ECO:0000313" key="7">
    <source>
        <dbReference type="EMBL" id="CAI8058211.1"/>
    </source>
</evidence>
<organism evidence="7 8">
    <name type="scientific">Geodia barretti</name>
    <name type="common">Barrett's horny sponge</name>
    <dbReference type="NCBI Taxonomy" id="519541"/>
    <lineage>
        <taxon>Eukaryota</taxon>
        <taxon>Metazoa</taxon>
        <taxon>Porifera</taxon>
        <taxon>Demospongiae</taxon>
        <taxon>Heteroscleromorpha</taxon>
        <taxon>Tetractinellida</taxon>
        <taxon>Astrophorina</taxon>
        <taxon>Geodiidae</taxon>
        <taxon>Geodia</taxon>
    </lineage>
</organism>
<evidence type="ECO:0000256" key="2">
    <source>
        <dbReference type="ARBA" id="ARBA00022448"/>
    </source>
</evidence>
<keyword evidence="8" id="KW-1185">Reference proteome</keyword>
<reference evidence="7" key="1">
    <citation type="submission" date="2023-03" db="EMBL/GenBank/DDBJ databases">
        <authorList>
            <person name="Steffen K."/>
            <person name="Cardenas P."/>
        </authorList>
    </citation>
    <scope>NUCLEOTIDE SEQUENCE</scope>
</reference>
<dbReference type="FunFam" id="3.40.50.300:FF:000421">
    <property type="entry name" value="Branched-chain amino acid ABC transporter ATP-binding protein"/>
    <property type="match status" value="1"/>
</dbReference>
<keyword evidence="5" id="KW-0029">Amino-acid transport</keyword>
<evidence type="ECO:0000259" key="6">
    <source>
        <dbReference type="PROSITE" id="PS50893"/>
    </source>
</evidence>
<dbReference type="Gene3D" id="3.40.50.300">
    <property type="entry name" value="P-loop containing nucleotide triphosphate hydrolases"/>
    <property type="match status" value="2"/>
</dbReference>
<feature type="non-terminal residue" evidence="7">
    <location>
        <position position="1"/>
    </location>
</feature>
<evidence type="ECO:0000256" key="1">
    <source>
        <dbReference type="ARBA" id="ARBA00005417"/>
    </source>
</evidence>
<comment type="similarity">
    <text evidence="1">Belongs to the ABC transporter superfamily.</text>
</comment>
<gene>
    <name evidence="7" type="ORF">GBAR_LOCUS31653</name>
</gene>
<dbReference type="SMART" id="SM00382">
    <property type="entry name" value="AAA"/>
    <property type="match status" value="2"/>
</dbReference>
<accession>A0AA35XM33</accession>
<dbReference type="PROSITE" id="PS50893">
    <property type="entry name" value="ABC_TRANSPORTER_2"/>
    <property type="match status" value="2"/>
</dbReference>
<dbReference type="Pfam" id="PF12399">
    <property type="entry name" value="BCA_ABC_TP_C"/>
    <property type="match status" value="1"/>
</dbReference>
<evidence type="ECO:0000313" key="8">
    <source>
        <dbReference type="Proteomes" id="UP001174909"/>
    </source>
</evidence>
<feature type="domain" description="ABC transporter" evidence="6">
    <location>
        <begin position="2"/>
        <end position="250"/>
    </location>
</feature>